<evidence type="ECO:0000256" key="1">
    <source>
        <dbReference type="ARBA" id="ARBA00022714"/>
    </source>
</evidence>
<accession>A0A7X0VBE6</accession>
<dbReference type="PANTHER" id="PTHR40562:SF1">
    <property type="entry name" value="NITRITE REDUCTASE (NADH) SMALL SUBUNIT"/>
    <property type="match status" value="1"/>
</dbReference>
<dbReference type="PANTHER" id="PTHR40562">
    <property type="match status" value="1"/>
</dbReference>
<keyword evidence="10" id="KW-1185">Reference proteome</keyword>
<proteinExistence type="predicted"/>
<dbReference type="PROSITE" id="PS51300">
    <property type="entry name" value="NIRD"/>
    <property type="match status" value="1"/>
</dbReference>
<dbReference type="GO" id="GO:0046872">
    <property type="term" value="F:metal ion binding"/>
    <property type="evidence" value="ECO:0007669"/>
    <property type="project" value="UniProtKB-KW"/>
</dbReference>
<evidence type="ECO:0000256" key="6">
    <source>
        <dbReference type="ARBA" id="ARBA00023063"/>
    </source>
</evidence>
<keyword evidence="5" id="KW-0411">Iron-sulfur</keyword>
<name>A0A7X0VBE6_9ACTN</name>
<dbReference type="Pfam" id="PF13806">
    <property type="entry name" value="Rieske_2"/>
    <property type="match status" value="1"/>
</dbReference>
<keyword evidence="3" id="KW-0560">Oxidoreductase</keyword>
<evidence type="ECO:0000259" key="8">
    <source>
        <dbReference type="PROSITE" id="PS51296"/>
    </source>
</evidence>
<dbReference type="EMBL" id="JACKXE010000001">
    <property type="protein sequence ID" value="MBB6628586.1"/>
    <property type="molecule type" value="Genomic_DNA"/>
</dbReference>
<feature type="region of interest" description="Disordered" evidence="7">
    <location>
        <begin position="1"/>
        <end position="20"/>
    </location>
</feature>
<keyword evidence="4" id="KW-0408">Iron</keyword>
<dbReference type="InterPro" id="IPR012748">
    <property type="entry name" value="Rieske-like_NirD"/>
</dbReference>
<dbReference type="RefSeq" id="WP_185253628.1">
    <property type="nucleotide sequence ID" value="NZ_JACKXE010000001.1"/>
</dbReference>
<keyword evidence="1" id="KW-0001">2Fe-2S</keyword>
<dbReference type="AlphaFoldDB" id="A0A7X0VBE6"/>
<evidence type="ECO:0000256" key="5">
    <source>
        <dbReference type="ARBA" id="ARBA00023014"/>
    </source>
</evidence>
<dbReference type="InterPro" id="IPR017941">
    <property type="entry name" value="Rieske_2Fe-2S"/>
</dbReference>
<keyword evidence="2" id="KW-0479">Metal-binding</keyword>
<dbReference type="NCBIfam" id="TIGR02378">
    <property type="entry name" value="nirD_assim_sml"/>
    <property type="match status" value="1"/>
</dbReference>
<dbReference type="GO" id="GO:0042128">
    <property type="term" value="P:nitrate assimilation"/>
    <property type="evidence" value="ECO:0007669"/>
    <property type="project" value="UniProtKB-KW"/>
</dbReference>
<evidence type="ECO:0000256" key="4">
    <source>
        <dbReference type="ARBA" id="ARBA00023004"/>
    </source>
</evidence>
<feature type="domain" description="Rieske" evidence="8">
    <location>
        <begin position="22"/>
        <end position="123"/>
    </location>
</feature>
<evidence type="ECO:0000313" key="10">
    <source>
        <dbReference type="Proteomes" id="UP000523955"/>
    </source>
</evidence>
<dbReference type="GO" id="GO:0004497">
    <property type="term" value="F:monooxygenase activity"/>
    <property type="evidence" value="ECO:0007669"/>
    <property type="project" value="UniProtKB-ARBA"/>
</dbReference>
<protein>
    <submittedName>
        <fullName evidence="9">Nitrite reductase small subunit NirD</fullName>
    </submittedName>
</protein>
<evidence type="ECO:0000256" key="3">
    <source>
        <dbReference type="ARBA" id="ARBA00023002"/>
    </source>
</evidence>
<evidence type="ECO:0000313" key="9">
    <source>
        <dbReference type="EMBL" id="MBB6628586.1"/>
    </source>
</evidence>
<feature type="compositionally biased region" description="Pro residues" evidence="7">
    <location>
        <begin position="1"/>
        <end position="12"/>
    </location>
</feature>
<dbReference type="GO" id="GO:0008942">
    <property type="term" value="F:nitrite reductase [NAD(P)H] activity"/>
    <property type="evidence" value="ECO:0007669"/>
    <property type="project" value="InterPro"/>
</dbReference>
<keyword evidence="6" id="KW-0534">Nitrate assimilation</keyword>
<reference evidence="9 10" key="1">
    <citation type="submission" date="2020-08" db="EMBL/GenBank/DDBJ databases">
        <authorList>
            <person name="Seo M.-J."/>
        </authorList>
    </citation>
    <scope>NUCLEOTIDE SEQUENCE [LARGE SCALE GENOMIC DNA]</scope>
    <source>
        <strain evidence="9 10">KIGAM211</strain>
    </source>
</reference>
<sequence>MTPAVPPPPPPSSAAHRTPEEWQPVCRVAELEVERGATALVHGQAIAIFRTHDDQVYALGNHDPFAKASVLARGIVGTRGDTPFVASPMHKHAFDLRSGRCLDDRNVSVPSYDVRVVEGVVLVGQRKSDAA</sequence>
<comment type="caution">
    <text evidence="9">The sequence shown here is derived from an EMBL/GenBank/DDBJ whole genome shotgun (WGS) entry which is preliminary data.</text>
</comment>
<dbReference type="SUPFAM" id="SSF50022">
    <property type="entry name" value="ISP domain"/>
    <property type="match status" value="1"/>
</dbReference>
<organism evidence="9 10">
    <name type="scientific">Nocardioides luti</name>
    <dbReference type="NCBI Taxonomy" id="2761101"/>
    <lineage>
        <taxon>Bacteria</taxon>
        <taxon>Bacillati</taxon>
        <taxon>Actinomycetota</taxon>
        <taxon>Actinomycetes</taxon>
        <taxon>Propionibacteriales</taxon>
        <taxon>Nocardioidaceae</taxon>
        <taxon>Nocardioides</taxon>
    </lineage>
</organism>
<dbReference type="GO" id="GO:0051537">
    <property type="term" value="F:2 iron, 2 sulfur cluster binding"/>
    <property type="evidence" value="ECO:0007669"/>
    <property type="project" value="UniProtKB-KW"/>
</dbReference>
<evidence type="ECO:0000256" key="2">
    <source>
        <dbReference type="ARBA" id="ARBA00022723"/>
    </source>
</evidence>
<dbReference type="InterPro" id="IPR017881">
    <property type="entry name" value="NirD"/>
</dbReference>
<dbReference type="Proteomes" id="UP000523955">
    <property type="component" value="Unassembled WGS sequence"/>
</dbReference>
<evidence type="ECO:0000256" key="7">
    <source>
        <dbReference type="SAM" id="MobiDB-lite"/>
    </source>
</evidence>
<dbReference type="Gene3D" id="2.102.10.10">
    <property type="entry name" value="Rieske [2Fe-2S] iron-sulphur domain"/>
    <property type="match status" value="1"/>
</dbReference>
<dbReference type="CDD" id="cd03529">
    <property type="entry name" value="Rieske_NirD"/>
    <property type="match status" value="1"/>
</dbReference>
<dbReference type="InterPro" id="IPR036922">
    <property type="entry name" value="Rieske_2Fe-2S_sf"/>
</dbReference>
<gene>
    <name evidence="9" type="primary">nirD</name>
    <name evidence="9" type="ORF">H5V45_14770</name>
</gene>
<dbReference type="PROSITE" id="PS51296">
    <property type="entry name" value="RIESKE"/>
    <property type="match status" value="1"/>
</dbReference>
<dbReference type="GO" id="GO:0016705">
    <property type="term" value="F:oxidoreductase activity, acting on paired donors, with incorporation or reduction of molecular oxygen"/>
    <property type="evidence" value="ECO:0007669"/>
    <property type="project" value="UniProtKB-ARBA"/>
</dbReference>